<reference evidence="2 3" key="1">
    <citation type="submission" date="2017-06" db="EMBL/GenBank/DDBJ databases">
        <authorList>
            <person name="Kim H.J."/>
            <person name="Triplett B.A."/>
        </authorList>
    </citation>
    <scope>NUCLEOTIDE SEQUENCE [LARGE SCALE GENOMIC DNA]</scope>
    <source>
        <strain evidence="2 3">DSM 44272</strain>
    </source>
</reference>
<dbReference type="AlphaFoldDB" id="A0A238XNH6"/>
<evidence type="ECO:0000313" key="3">
    <source>
        <dbReference type="Proteomes" id="UP000198403"/>
    </source>
</evidence>
<dbReference type="Proteomes" id="UP000198403">
    <property type="component" value="Unassembled WGS sequence"/>
</dbReference>
<keyword evidence="3" id="KW-1185">Reference proteome</keyword>
<dbReference type="Gene3D" id="1.20.1420.60">
    <property type="match status" value="1"/>
</dbReference>
<proteinExistence type="predicted"/>
<evidence type="ECO:0000259" key="1">
    <source>
        <dbReference type="Pfam" id="PF14300"/>
    </source>
</evidence>
<organism evidence="2 3">
    <name type="scientific">Blastococcus mobilis</name>
    <dbReference type="NCBI Taxonomy" id="1938746"/>
    <lineage>
        <taxon>Bacteria</taxon>
        <taxon>Bacillati</taxon>
        <taxon>Actinomycetota</taxon>
        <taxon>Actinomycetes</taxon>
        <taxon>Geodermatophilales</taxon>
        <taxon>Geodermatophilaceae</taxon>
        <taxon>Blastococcus</taxon>
    </lineage>
</organism>
<dbReference type="RefSeq" id="WP_176445559.1">
    <property type="nucleotide sequence ID" value="NZ_FZNO01000014.1"/>
</dbReference>
<protein>
    <recommendedName>
        <fullName evidence="1">DNA mimic protein DMP19 C-terminal domain-containing protein</fullName>
    </recommendedName>
</protein>
<gene>
    <name evidence="2" type="ORF">SAMN06272737_11493</name>
</gene>
<accession>A0A238XNH6</accession>
<feature type="domain" description="DNA mimic protein DMP19 C-terminal" evidence="1">
    <location>
        <begin position="53"/>
        <end position="160"/>
    </location>
</feature>
<dbReference type="Pfam" id="PF14300">
    <property type="entry name" value="DMP19"/>
    <property type="match status" value="1"/>
</dbReference>
<sequence length="175" mass="18744">MGEVSLPAGLALGRPGQELKGGHISGFDAVETALQPLWPAFDHAVESTGDFSTLTEGQRAVAFAWVLSGLVDNGGFASWIESFGDRTPQARAAMEHLGAVEYVALLDEAVRLYPHWAAGTPAERSSAAEGWTDAEEARRDALDEAFYRLAAERNLVEHYAAGYVAAHPEEFPTAS</sequence>
<dbReference type="InterPro" id="IPR025402">
    <property type="entry name" value="DMP19_C"/>
</dbReference>
<name>A0A238XNH6_9ACTN</name>
<evidence type="ECO:0000313" key="2">
    <source>
        <dbReference type="EMBL" id="SNR59549.1"/>
    </source>
</evidence>
<dbReference type="EMBL" id="FZNO01000014">
    <property type="protein sequence ID" value="SNR59549.1"/>
    <property type="molecule type" value="Genomic_DNA"/>
</dbReference>